<keyword evidence="4 5" id="KW-0173">Coenzyme A biosynthesis</keyword>
<protein>
    <recommendedName>
        <fullName evidence="5 6">Dephospho-CoA kinase</fullName>
        <ecNumber evidence="5 6">2.7.1.24</ecNumber>
    </recommendedName>
    <alternativeName>
        <fullName evidence="5">Dephosphocoenzyme A kinase</fullName>
    </alternativeName>
</protein>
<dbReference type="Pfam" id="PF01121">
    <property type="entry name" value="CoaE"/>
    <property type="match status" value="1"/>
</dbReference>
<dbReference type="Gene3D" id="3.40.50.300">
    <property type="entry name" value="P-loop containing nucleotide triphosphate hydrolases"/>
    <property type="match status" value="1"/>
</dbReference>
<dbReference type="PROSITE" id="PS51219">
    <property type="entry name" value="DPCK"/>
    <property type="match status" value="1"/>
</dbReference>
<gene>
    <name evidence="5 7" type="primary">coaE</name>
    <name evidence="7" type="ORF">PGX00_04790</name>
</gene>
<evidence type="ECO:0000256" key="1">
    <source>
        <dbReference type="ARBA" id="ARBA00009018"/>
    </source>
</evidence>
<keyword evidence="5" id="KW-0963">Cytoplasm</keyword>
<evidence type="ECO:0000256" key="5">
    <source>
        <dbReference type="HAMAP-Rule" id="MF_00376"/>
    </source>
</evidence>
<keyword evidence="8" id="KW-1185">Reference proteome</keyword>
<feature type="binding site" evidence="5">
    <location>
        <begin position="12"/>
        <end position="17"/>
    </location>
    <ligand>
        <name>ATP</name>
        <dbReference type="ChEBI" id="CHEBI:30616"/>
    </ligand>
</feature>
<evidence type="ECO:0000313" key="7">
    <source>
        <dbReference type="EMBL" id="MDB1123029.1"/>
    </source>
</evidence>
<proteinExistence type="inferred from homology"/>
<evidence type="ECO:0000256" key="2">
    <source>
        <dbReference type="ARBA" id="ARBA00022741"/>
    </source>
</evidence>
<dbReference type="EC" id="2.7.1.24" evidence="5 6"/>
<dbReference type="HAMAP" id="MF_00376">
    <property type="entry name" value="Dephospho_CoA_kinase"/>
    <property type="match status" value="1"/>
</dbReference>
<comment type="subcellular location">
    <subcellularLocation>
        <location evidence="5">Cytoplasm</location>
    </subcellularLocation>
</comment>
<dbReference type="PANTHER" id="PTHR10695:SF46">
    <property type="entry name" value="BIFUNCTIONAL COENZYME A SYNTHASE-RELATED"/>
    <property type="match status" value="1"/>
</dbReference>
<comment type="function">
    <text evidence="5">Catalyzes the phosphorylation of the 3'-hydroxyl group of dephosphocoenzyme A to form coenzyme A.</text>
</comment>
<evidence type="ECO:0000313" key="8">
    <source>
        <dbReference type="Proteomes" id="UP001210678"/>
    </source>
</evidence>
<dbReference type="GO" id="GO:0004140">
    <property type="term" value="F:dephospho-CoA kinase activity"/>
    <property type="evidence" value="ECO:0007669"/>
    <property type="project" value="UniProtKB-EC"/>
</dbReference>
<comment type="caution">
    <text evidence="7">The sequence shown here is derived from an EMBL/GenBank/DDBJ whole genome shotgun (WGS) entry which is preliminary data.</text>
</comment>
<dbReference type="RefSeq" id="WP_272133357.1">
    <property type="nucleotide sequence ID" value="NZ_JAQLOI010000001.1"/>
</dbReference>
<dbReference type="SUPFAM" id="SSF52540">
    <property type="entry name" value="P-loop containing nucleoside triphosphate hydrolases"/>
    <property type="match status" value="1"/>
</dbReference>
<evidence type="ECO:0000256" key="4">
    <source>
        <dbReference type="ARBA" id="ARBA00022993"/>
    </source>
</evidence>
<keyword evidence="2 5" id="KW-0547">Nucleotide-binding</keyword>
<dbReference type="InterPro" id="IPR001977">
    <property type="entry name" value="Depp_CoAkinase"/>
</dbReference>
<keyword evidence="3 5" id="KW-0067">ATP-binding</keyword>
<keyword evidence="5 7" id="KW-0808">Transferase</keyword>
<comment type="similarity">
    <text evidence="1 5">Belongs to the CoaE family.</text>
</comment>
<dbReference type="CDD" id="cd02022">
    <property type="entry name" value="DPCK"/>
    <property type="match status" value="1"/>
</dbReference>
<evidence type="ECO:0000256" key="3">
    <source>
        <dbReference type="ARBA" id="ARBA00022840"/>
    </source>
</evidence>
<dbReference type="InterPro" id="IPR027417">
    <property type="entry name" value="P-loop_NTPase"/>
</dbReference>
<dbReference type="EMBL" id="JAQLOI010000001">
    <property type="protein sequence ID" value="MDB1123029.1"/>
    <property type="molecule type" value="Genomic_DNA"/>
</dbReference>
<comment type="pathway">
    <text evidence="5">Cofactor biosynthesis; coenzyme A biosynthesis; CoA from (R)-pantothenate: step 5/5.</text>
</comment>
<comment type="catalytic activity">
    <reaction evidence="5">
        <text>3'-dephospho-CoA + ATP = ADP + CoA + H(+)</text>
        <dbReference type="Rhea" id="RHEA:18245"/>
        <dbReference type="ChEBI" id="CHEBI:15378"/>
        <dbReference type="ChEBI" id="CHEBI:30616"/>
        <dbReference type="ChEBI" id="CHEBI:57287"/>
        <dbReference type="ChEBI" id="CHEBI:57328"/>
        <dbReference type="ChEBI" id="CHEBI:456216"/>
        <dbReference type="EC" id="2.7.1.24"/>
    </reaction>
</comment>
<dbReference type="PANTHER" id="PTHR10695">
    <property type="entry name" value="DEPHOSPHO-COA KINASE-RELATED"/>
    <property type="match status" value="1"/>
</dbReference>
<sequence>MPYTIGLTGGIASGKTTVANLFQQHYNIDIVDADVVAREVVQPGTIGLEKIVKHFGKSVLKANGELNREALRSLIFTDKNEKAWLNNLLHPIIRHKMKQDLDKITTPYALLVVPLLVENQLQSMTDRILVVDVSTEVQIERTMKRDNVSKGQVESILSAQADRVERLQFADDIIQNDNGSIELLAQISKLHQHYMTLCQDRKKNPSKGDDKVAE</sequence>
<name>A0ABT4YPR2_9VIBR</name>
<accession>A0ABT4YPR2</accession>
<evidence type="ECO:0000256" key="6">
    <source>
        <dbReference type="NCBIfam" id="TIGR00152"/>
    </source>
</evidence>
<keyword evidence="5 7" id="KW-0418">Kinase</keyword>
<dbReference type="Proteomes" id="UP001210678">
    <property type="component" value="Unassembled WGS sequence"/>
</dbReference>
<reference evidence="7 8" key="1">
    <citation type="submission" date="2023-01" db="EMBL/GenBank/DDBJ databases">
        <title>Vibrio sp. KJ40-1 sp.nov, isolated from marine algae.</title>
        <authorList>
            <person name="Butt M."/>
            <person name="Kim J.M.J."/>
            <person name="Jeon C.O.C."/>
        </authorList>
    </citation>
    <scope>NUCLEOTIDE SEQUENCE [LARGE SCALE GENOMIC DNA]</scope>
    <source>
        <strain evidence="7 8">KJ40-1</strain>
    </source>
</reference>
<organism evidence="7 8">
    <name type="scientific">Vibrio algarum</name>
    <dbReference type="NCBI Taxonomy" id="3020714"/>
    <lineage>
        <taxon>Bacteria</taxon>
        <taxon>Pseudomonadati</taxon>
        <taxon>Pseudomonadota</taxon>
        <taxon>Gammaproteobacteria</taxon>
        <taxon>Vibrionales</taxon>
        <taxon>Vibrionaceae</taxon>
        <taxon>Vibrio</taxon>
    </lineage>
</organism>
<dbReference type="NCBIfam" id="TIGR00152">
    <property type="entry name" value="dephospho-CoA kinase"/>
    <property type="match status" value="1"/>
</dbReference>